<dbReference type="AlphaFoldDB" id="A0A6B3LAW3"/>
<proteinExistence type="predicted"/>
<organism evidence="8 9">
    <name type="scientific">Sulfuriroseicoccus oceanibius</name>
    <dbReference type="NCBI Taxonomy" id="2707525"/>
    <lineage>
        <taxon>Bacteria</taxon>
        <taxon>Pseudomonadati</taxon>
        <taxon>Verrucomicrobiota</taxon>
        <taxon>Verrucomicrobiia</taxon>
        <taxon>Verrucomicrobiales</taxon>
        <taxon>Verrucomicrobiaceae</taxon>
        <taxon>Sulfuriroseicoccus</taxon>
    </lineage>
</organism>
<evidence type="ECO:0000259" key="7">
    <source>
        <dbReference type="Pfam" id="PF12704"/>
    </source>
</evidence>
<keyword evidence="4" id="KW-1133">Transmembrane helix</keyword>
<dbReference type="Proteomes" id="UP000475117">
    <property type="component" value="Chromosome"/>
</dbReference>
<reference evidence="8 9" key="1">
    <citation type="submission" date="2020-12" db="EMBL/GenBank/DDBJ databases">
        <title>Sulforoseuscoccus oceanibium gen. nov., sp. nov., a representative of the phylum Verrucomicrobia with special cytoplasmic membrane, and proposal of Sulforoseuscoccusaceae fam. nov.</title>
        <authorList>
            <person name="Xi F."/>
        </authorList>
    </citation>
    <scope>NUCLEOTIDE SEQUENCE [LARGE SCALE GENOMIC DNA]</scope>
    <source>
        <strain evidence="8 9">T37</strain>
    </source>
</reference>
<sequence length="379" mass="40612">MKLLSLAFKNLTRHRLRSTLTILGVAAGMFLYASVQTMQQSLEVATRSNADDTTLVVYRENRFCPSTSRLPEHYQTTIEQIEGVRSVIPIQIAVNNCGASLDVITFRGVPPATLKSYNPGIVVVSGSYEEFTKRSDAALVGEHFAQRRGLTPGSKFEAVGVNVHVAGIIRSDSPQDNNVAYVHLPFLQQASRVGLGVVTQFNVRVNSADQLDSVAAKIDETFKSDQQPTHTRPEKAFFAETAKEMIELIGFTRWLGLGAVCAVLGLVANSVLLIVRGRVKETAILQTIGYSRAAIALIVISEGLLLGLIGGVLGITSATGFFHFKSFTLGNEGLTLAISPTAGVMATGLLVSLALGLLASLYPAWKATSQPLTHSLNAA</sequence>
<keyword evidence="5" id="KW-0472">Membrane</keyword>
<feature type="domain" description="MacB-like periplasmic core" evidence="7">
    <location>
        <begin position="18"/>
        <end position="220"/>
    </location>
</feature>
<evidence type="ECO:0000256" key="3">
    <source>
        <dbReference type="ARBA" id="ARBA00022692"/>
    </source>
</evidence>
<dbReference type="Pfam" id="PF12704">
    <property type="entry name" value="MacB_PCD"/>
    <property type="match status" value="1"/>
</dbReference>
<keyword evidence="3" id="KW-0812">Transmembrane</keyword>
<dbReference type="GO" id="GO:0005886">
    <property type="term" value="C:plasma membrane"/>
    <property type="evidence" value="ECO:0007669"/>
    <property type="project" value="UniProtKB-SubCell"/>
</dbReference>
<evidence type="ECO:0000256" key="5">
    <source>
        <dbReference type="ARBA" id="ARBA00023136"/>
    </source>
</evidence>
<dbReference type="EMBL" id="CP066776">
    <property type="protein sequence ID" value="QQL45597.1"/>
    <property type="molecule type" value="Genomic_DNA"/>
</dbReference>
<dbReference type="PANTHER" id="PTHR43738">
    <property type="entry name" value="ABC TRANSPORTER, MEMBRANE PROTEIN"/>
    <property type="match status" value="1"/>
</dbReference>
<evidence type="ECO:0000256" key="4">
    <source>
        <dbReference type="ARBA" id="ARBA00022989"/>
    </source>
</evidence>
<feature type="domain" description="ABC3 transporter permease C-terminal" evidence="6">
    <location>
        <begin position="262"/>
        <end position="371"/>
    </location>
</feature>
<name>A0A6B3LAW3_9BACT</name>
<evidence type="ECO:0000259" key="6">
    <source>
        <dbReference type="Pfam" id="PF02687"/>
    </source>
</evidence>
<evidence type="ECO:0000256" key="2">
    <source>
        <dbReference type="ARBA" id="ARBA00022475"/>
    </source>
</evidence>
<dbReference type="PANTHER" id="PTHR43738:SF3">
    <property type="entry name" value="ABC TRANSPORTER PERMEASE"/>
    <property type="match status" value="1"/>
</dbReference>
<evidence type="ECO:0000313" key="8">
    <source>
        <dbReference type="EMBL" id="QQL45597.1"/>
    </source>
</evidence>
<gene>
    <name evidence="8" type="ORF">G3M56_003130</name>
</gene>
<comment type="subcellular location">
    <subcellularLocation>
        <location evidence="1">Cell membrane</location>
        <topology evidence="1">Multi-pass membrane protein</topology>
    </subcellularLocation>
</comment>
<dbReference type="InterPro" id="IPR051125">
    <property type="entry name" value="ABC-4/HrtB_transporter"/>
</dbReference>
<protein>
    <submittedName>
        <fullName evidence="8">ABC transporter permease</fullName>
    </submittedName>
</protein>
<evidence type="ECO:0000256" key="1">
    <source>
        <dbReference type="ARBA" id="ARBA00004651"/>
    </source>
</evidence>
<dbReference type="Pfam" id="PF02687">
    <property type="entry name" value="FtsX"/>
    <property type="match status" value="1"/>
</dbReference>
<keyword evidence="9" id="KW-1185">Reference proteome</keyword>
<dbReference type="InterPro" id="IPR003838">
    <property type="entry name" value="ABC3_permease_C"/>
</dbReference>
<dbReference type="KEGG" id="soa:G3M56_003130"/>
<dbReference type="RefSeq" id="WP_164363225.1">
    <property type="nucleotide sequence ID" value="NZ_CP066776.1"/>
</dbReference>
<accession>A0A6B3LAW3</accession>
<keyword evidence="2" id="KW-1003">Cell membrane</keyword>
<dbReference type="InterPro" id="IPR025857">
    <property type="entry name" value="MacB_PCD"/>
</dbReference>
<evidence type="ECO:0000313" key="9">
    <source>
        <dbReference type="Proteomes" id="UP000475117"/>
    </source>
</evidence>